<dbReference type="Gene3D" id="3.30.40.10">
    <property type="entry name" value="Zinc/RING finger domain, C3HC4 (zinc finger)"/>
    <property type="match status" value="1"/>
</dbReference>
<dbReference type="PROSITE" id="PS00518">
    <property type="entry name" value="ZF_RING_1"/>
    <property type="match status" value="1"/>
</dbReference>
<dbReference type="InterPro" id="IPR001841">
    <property type="entry name" value="Znf_RING"/>
</dbReference>
<dbReference type="EMBL" id="JANAVB010006596">
    <property type="protein sequence ID" value="KAJ6844820.1"/>
    <property type="molecule type" value="Genomic_DNA"/>
</dbReference>
<dbReference type="GO" id="GO:0004842">
    <property type="term" value="F:ubiquitin-protein transferase activity"/>
    <property type="evidence" value="ECO:0007669"/>
    <property type="project" value="InterPro"/>
</dbReference>
<evidence type="ECO:0000256" key="1">
    <source>
        <dbReference type="ARBA" id="ARBA00022723"/>
    </source>
</evidence>
<dbReference type="AlphaFoldDB" id="A0AAX6HUU6"/>
<dbReference type="SMART" id="SM00184">
    <property type="entry name" value="RING"/>
    <property type="match status" value="1"/>
</dbReference>
<dbReference type="InterPro" id="IPR017907">
    <property type="entry name" value="Znf_RING_CS"/>
</dbReference>
<reference evidence="7" key="1">
    <citation type="journal article" date="2023" name="GigaByte">
        <title>Genome assembly of the bearded iris, Iris pallida Lam.</title>
        <authorList>
            <person name="Bruccoleri R.E."/>
            <person name="Oakeley E.J."/>
            <person name="Faust A.M.E."/>
            <person name="Altorfer M."/>
            <person name="Dessus-Babus S."/>
            <person name="Burckhardt D."/>
            <person name="Oertli M."/>
            <person name="Naumann U."/>
            <person name="Petersen F."/>
            <person name="Wong J."/>
        </authorList>
    </citation>
    <scope>NUCLEOTIDE SEQUENCE</scope>
    <source>
        <strain evidence="7">GSM-AAB239-AS_SAM_17_03QT</strain>
    </source>
</reference>
<evidence type="ECO:0000256" key="2">
    <source>
        <dbReference type="ARBA" id="ARBA00022771"/>
    </source>
</evidence>
<keyword evidence="3" id="KW-0862">Zinc</keyword>
<dbReference type="PANTHER" id="PTHR46293:SF1">
    <property type="entry name" value="OS03G0632800 PROTEIN"/>
    <property type="match status" value="1"/>
</dbReference>
<feature type="region of interest" description="Disordered" evidence="5">
    <location>
        <begin position="149"/>
        <end position="217"/>
    </location>
</feature>
<dbReference type="PANTHER" id="PTHR46293">
    <property type="entry name" value="E3 UBIQUITIN PROTEIN LIGASE DRIP1"/>
    <property type="match status" value="1"/>
</dbReference>
<feature type="compositionally biased region" description="Basic and acidic residues" evidence="5">
    <location>
        <begin position="156"/>
        <end position="175"/>
    </location>
</feature>
<evidence type="ECO:0000313" key="7">
    <source>
        <dbReference type="EMBL" id="KAJ6844820.1"/>
    </source>
</evidence>
<keyword evidence="2 4" id="KW-0863">Zinc-finger</keyword>
<evidence type="ECO:0000259" key="6">
    <source>
        <dbReference type="PROSITE" id="PS50089"/>
    </source>
</evidence>
<accession>A0AAX6HUU6</accession>
<evidence type="ECO:0000256" key="4">
    <source>
        <dbReference type="PROSITE-ProRule" id="PRU00175"/>
    </source>
</evidence>
<feature type="compositionally biased region" description="Basic and acidic residues" evidence="5">
    <location>
        <begin position="255"/>
        <end position="269"/>
    </location>
</feature>
<feature type="compositionally biased region" description="Basic and acidic residues" evidence="5">
    <location>
        <begin position="204"/>
        <end position="217"/>
    </location>
</feature>
<keyword evidence="8" id="KW-1185">Reference proteome</keyword>
<evidence type="ECO:0000256" key="5">
    <source>
        <dbReference type="SAM" id="MobiDB-lite"/>
    </source>
</evidence>
<comment type="caution">
    <text evidence="7">The sequence shown here is derived from an EMBL/GenBank/DDBJ whole genome shotgun (WGS) entry which is preliminary data.</text>
</comment>
<gene>
    <name evidence="7" type="ORF">M6B38_294050</name>
</gene>
<dbReference type="CDD" id="cd16525">
    <property type="entry name" value="RING-HC_PCGF"/>
    <property type="match status" value="1"/>
</dbReference>
<proteinExistence type="predicted"/>
<reference evidence="7" key="2">
    <citation type="submission" date="2023-04" db="EMBL/GenBank/DDBJ databases">
        <authorList>
            <person name="Bruccoleri R.E."/>
            <person name="Oakeley E.J."/>
            <person name="Faust A.-M."/>
            <person name="Dessus-Babus S."/>
            <person name="Altorfer M."/>
            <person name="Burckhardt D."/>
            <person name="Oertli M."/>
            <person name="Naumann U."/>
            <person name="Petersen F."/>
            <person name="Wong J."/>
        </authorList>
    </citation>
    <scope>NUCLEOTIDE SEQUENCE</scope>
    <source>
        <strain evidence="7">GSM-AAB239-AS_SAM_17_03QT</strain>
        <tissue evidence="7">Leaf</tissue>
    </source>
</reference>
<evidence type="ECO:0000313" key="8">
    <source>
        <dbReference type="Proteomes" id="UP001140949"/>
    </source>
</evidence>
<dbReference type="Proteomes" id="UP001140949">
    <property type="component" value="Unassembled WGS sequence"/>
</dbReference>
<dbReference type="SUPFAM" id="SSF57850">
    <property type="entry name" value="RING/U-box"/>
    <property type="match status" value="1"/>
</dbReference>
<name>A0AAX6HUU6_IRIPA</name>
<feature type="region of interest" description="Disordered" evidence="5">
    <location>
        <begin position="233"/>
        <end position="285"/>
    </location>
</feature>
<organism evidence="7 8">
    <name type="scientific">Iris pallida</name>
    <name type="common">Sweet iris</name>
    <dbReference type="NCBI Taxonomy" id="29817"/>
    <lineage>
        <taxon>Eukaryota</taxon>
        <taxon>Viridiplantae</taxon>
        <taxon>Streptophyta</taxon>
        <taxon>Embryophyta</taxon>
        <taxon>Tracheophyta</taxon>
        <taxon>Spermatophyta</taxon>
        <taxon>Magnoliopsida</taxon>
        <taxon>Liliopsida</taxon>
        <taxon>Asparagales</taxon>
        <taxon>Iridaceae</taxon>
        <taxon>Iridoideae</taxon>
        <taxon>Irideae</taxon>
        <taxon>Iris</taxon>
    </lineage>
</organism>
<protein>
    <submittedName>
        <fullName evidence="7">E3 ubiquitin protein ligase DRIP2-like isoform X1</fullName>
    </submittedName>
</protein>
<dbReference type="GO" id="GO:0008270">
    <property type="term" value="F:zinc ion binding"/>
    <property type="evidence" value="ECO:0007669"/>
    <property type="project" value="UniProtKB-KW"/>
</dbReference>
<dbReference type="InterPro" id="IPR013083">
    <property type="entry name" value="Znf_RING/FYVE/PHD"/>
</dbReference>
<sequence>MAAAAAAAAARRMEEVRVRREVLAACVTCPLCKRLLRHATTISECLHTFCRKCILEKLTEEEVDCCPICNIDLGCLPLEKLRPDHSLQDVRTKIFPFKRRKVDAPELPPSLALPARRKERSLSSIVVDTPRLASQTGLRGRRSRILTRRAAALRRLSPDTDDPTKKEGNKAEDHAGNSSSLEILTKKTQNRRQNSSSVEPSDCMPKKDSENGGDSFTDKSELWKHLVEAANGTRALKSSSQSPGIKPEQLYGPDSELHMHKSRVREHQNKSNIQDDENSSTPNIPAKVKVKRRRKGKNLRTSAQALIDAASATRDIRSNPIWLSLVPLFDQQQDPKSPQTSSCYLRIKDGTIPVSFILKYLAKKLSLSSEAEILIECQGQQVSPTSLLHNLADIWLRHGPAQRLQASIGSSAKDFVMVLNYSCKAPGP</sequence>
<dbReference type="Pfam" id="PF13923">
    <property type="entry name" value="zf-C3HC4_2"/>
    <property type="match status" value="1"/>
</dbReference>
<dbReference type="PROSITE" id="PS50089">
    <property type="entry name" value="ZF_RING_2"/>
    <property type="match status" value="1"/>
</dbReference>
<feature type="domain" description="RING-type" evidence="6">
    <location>
        <begin position="29"/>
        <end position="70"/>
    </location>
</feature>
<keyword evidence="1" id="KW-0479">Metal-binding</keyword>
<dbReference type="InterPro" id="IPR044807">
    <property type="entry name" value="DRIP1-like"/>
</dbReference>
<evidence type="ECO:0000256" key="3">
    <source>
        <dbReference type="ARBA" id="ARBA00022833"/>
    </source>
</evidence>